<dbReference type="Proteomes" id="UP000219546">
    <property type="component" value="Unassembled WGS sequence"/>
</dbReference>
<protein>
    <recommendedName>
        <fullName evidence="3">WD40 repeat domain-containing protein</fullName>
    </recommendedName>
</protein>
<dbReference type="InterPro" id="IPR051344">
    <property type="entry name" value="Vgb"/>
</dbReference>
<dbReference type="EMBL" id="OAOP01000006">
    <property type="protein sequence ID" value="SNX72500.1"/>
    <property type="molecule type" value="Genomic_DNA"/>
</dbReference>
<accession>A0A285CY79</accession>
<keyword evidence="2" id="KW-1185">Reference proteome</keyword>
<proteinExistence type="predicted"/>
<dbReference type="SUPFAM" id="SSF82171">
    <property type="entry name" value="DPP6 N-terminal domain-like"/>
    <property type="match status" value="1"/>
</dbReference>
<dbReference type="InterPro" id="IPR011047">
    <property type="entry name" value="Quinoprotein_ADH-like_sf"/>
</dbReference>
<evidence type="ECO:0000313" key="2">
    <source>
        <dbReference type="Proteomes" id="UP000219546"/>
    </source>
</evidence>
<dbReference type="PANTHER" id="PTHR40274">
    <property type="entry name" value="VIRGINIAMYCIN B LYASE"/>
    <property type="match status" value="1"/>
</dbReference>
<gene>
    <name evidence="1" type="ORF">SAMN05877753_10686</name>
</gene>
<dbReference type="Gene3D" id="2.130.10.10">
    <property type="entry name" value="YVTN repeat-like/Quinoprotein amine dehydrogenase"/>
    <property type="match status" value="3"/>
</dbReference>
<name>A0A285CY79_9BACI</name>
<dbReference type="RefSeq" id="WP_097159251.1">
    <property type="nucleotide sequence ID" value="NZ_JBEPMQ010000005.1"/>
</dbReference>
<dbReference type="SUPFAM" id="SSF50998">
    <property type="entry name" value="Quinoprotein alcohol dehydrogenase-like"/>
    <property type="match status" value="1"/>
</dbReference>
<dbReference type="AlphaFoldDB" id="A0A285CY79"/>
<dbReference type="InterPro" id="IPR015943">
    <property type="entry name" value="WD40/YVTN_repeat-like_dom_sf"/>
</dbReference>
<organism evidence="1 2">
    <name type="scientific">Bacillus oleivorans</name>
    <dbReference type="NCBI Taxonomy" id="1448271"/>
    <lineage>
        <taxon>Bacteria</taxon>
        <taxon>Bacillati</taxon>
        <taxon>Bacillota</taxon>
        <taxon>Bacilli</taxon>
        <taxon>Bacillales</taxon>
        <taxon>Bacillaceae</taxon>
        <taxon>Bacillus</taxon>
    </lineage>
</organism>
<sequence>MHKVSYFLIFVVMITAFIFLVKDKPIQAEEGNVREIGTALNAVSIPAAGYGKGPNGEDWVYAVANGSPAIFNILDAKTGERVNSFPLDGASGAWGVTVDPEGNVYVGTYSNASLYKYVPGVDHIENLGKPIPGESFIWRIKSDEDGRIYGGTFPSGKVFQYDPNTGEFRDYGQIAEGQQYARSIDIYKDKAYVGLGTNGANLVELNLVTGERTEIELPEKYASATNVYDINIIRNKMFARVTGGSSGNTILVYDLKTMEMIDEIAGANGLDVSYPGSGNLVYFIKNEELYSYDLNSLELTATGFNNLFSARGFGWIEMNSHDFPGKTLVSIAWDGKIRLYNPITTHHQILQGQVSGQPVAIQSLARGPNGNIFIGGYLSGGLAEYNYSTNQLTEYKGIGQIEGMVTHNDRLYMGVYPGGFIYSYDPSQAFEFGKNPVEHFSLRPEGQDRPFALVSAGDKIAIGTVPDYGKLGGALTIFDPAVNHYTVHQNIVQNQSVVSLAYKDRLVYGGTSVWGGLGIAPTEQEAKLFIFDLESEEKRLETVPVPGEKAITALTFDENGYLWGLTSGILFKYDTETNEISETVELYSRDWDSTGHLWREGFLTFDEDGYLYGSTRGKLFRVNPDTLDHETLVENANLFAEDADGNFYFARGHKLYQYLR</sequence>
<evidence type="ECO:0008006" key="3">
    <source>
        <dbReference type="Google" id="ProtNLM"/>
    </source>
</evidence>
<dbReference type="PANTHER" id="PTHR40274:SF3">
    <property type="entry name" value="VIRGINIAMYCIN B LYASE"/>
    <property type="match status" value="1"/>
</dbReference>
<reference evidence="1 2" key="1">
    <citation type="submission" date="2017-08" db="EMBL/GenBank/DDBJ databases">
        <authorList>
            <person name="de Groot N.N."/>
        </authorList>
    </citation>
    <scope>NUCLEOTIDE SEQUENCE [LARGE SCALE GENOMIC DNA]</scope>
    <source>
        <strain evidence="1 2">JC228</strain>
    </source>
</reference>
<evidence type="ECO:0000313" key="1">
    <source>
        <dbReference type="EMBL" id="SNX72500.1"/>
    </source>
</evidence>
<dbReference type="OrthoDB" id="843723at2"/>